<dbReference type="PANTHER" id="PTHR40370">
    <property type="entry name" value="EXPRESSED PROTEIN"/>
    <property type="match status" value="1"/>
</dbReference>
<evidence type="ECO:0000313" key="2">
    <source>
        <dbReference type="EMBL" id="CDF89654.1"/>
    </source>
</evidence>
<protein>
    <submittedName>
        <fullName evidence="2">ZYBA0S04-09472g1_1</fullName>
    </submittedName>
</protein>
<organism evidence="2 3">
    <name type="scientific">Zygosaccharomyces bailii (strain CLIB 213 / ATCC 58445 / CBS 680 / BCRC 21525 / NBRC 1098 / NCYC 1416 / NRRL Y-2227)</name>
    <dbReference type="NCBI Taxonomy" id="1333698"/>
    <lineage>
        <taxon>Eukaryota</taxon>
        <taxon>Fungi</taxon>
        <taxon>Dikarya</taxon>
        <taxon>Ascomycota</taxon>
        <taxon>Saccharomycotina</taxon>
        <taxon>Saccharomycetes</taxon>
        <taxon>Saccharomycetales</taxon>
        <taxon>Saccharomycetaceae</taxon>
        <taxon>Zygosaccharomyces</taxon>
    </lineage>
</organism>
<dbReference type="Pfam" id="PF11274">
    <property type="entry name" value="DUF3074"/>
    <property type="match status" value="1"/>
</dbReference>
<reference evidence="3" key="1">
    <citation type="journal article" date="2013" name="Genome Announc.">
        <title>Genome sequence of the food spoilage yeast Zygosaccharomyces bailii CLIB 213(T).</title>
        <authorList>
            <person name="Galeote V."/>
            <person name="Bigey F."/>
            <person name="Devillers H."/>
            <person name="Neuveglise C."/>
            <person name="Dequin S."/>
        </authorList>
    </citation>
    <scope>NUCLEOTIDE SEQUENCE [LARGE SCALE GENOMIC DNA]</scope>
    <source>
        <strain evidence="3">CLIB 213 / ATCC 58445 / CBS 680 / CCRC 21525 / NBRC 1098 / NCYC 1416 / NRRL Y-2227</strain>
    </source>
</reference>
<dbReference type="EMBL" id="HG316457">
    <property type="protein sequence ID" value="CDF89654.1"/>
    <property type="molecule type" value="Genomic_DNA"/>
</dbReference>
<dbReference type="SUPFAM" id="SSF55961">
    <property type="entry name" value="Bet v1-like"/>
    <property type="match status" value="1"/>
</dbReference>
<dbReference type="InterPro" id="IPR024500">
    <property type="entry name" value="DUF3074"/>
</dbReference>
<evidence type="ECO:0000313" key="3">
    <source>
        <dbReference type="Proteomes" id="UP000019375"/>
    </source>
</evidence>
<name>A0A8J2T7C3_ZYGB2</name>
<keyword evidence="3" id="KW-1185">Reference proteome</keyword>
<proteinExistence type="predicted"/>
<feature type="domain" description="DUF3074" evidence="1">
    <location>
        <begin position="60"/>
        <end position="236"/>
    </location>
</feature>
<sequence>MIIGTKPFKAEQLPQESQEIWEAANAITQEVETKWKKGKCYTFGQDAVQTYSITKDGELWLSRISKRHLDEKQYAQVLYYLLAVHKEDGKWVMPERSKRCLIEQEYIEVLKRVDIVEETKGWVRINSEYELGAPLAPREFNEWVYPMQPFVNEQGNEVSLVVTLVADADIKQESKDKGHIHAWYVSVERLEYDFKKQEFTWLMCTSNEAGGNIPKWLQNATIAKTVANDVPNFFDYLSKH</sequence>
<dbReference type="Proteomes" id="UP000019375">
    <property type="component" value="Unassembled WGS sequence"/>
</dbReference>
<dbReference type="OrthoDB" id="6423603at2759"/>
<dbReference type="PANTHER" id="PTHR40370:SF1">
    <property type="entry name" value="DUF3074 DOMAIN-CONTAINING PROTEIN"/>
    <property type="match status" value="1"/>
</dbReference>
<gene>
    <name evidence="2" type="ORF">BN860_09472g</name>
</gene>
<evidence type="ECO:0000259" key="1">
    <source>
        <dbReference type="Pfam" id="PF11274"/>
    </source>
</evidence>
<accession>A0A8J2T7C3</accession>
<dbReference type="AlphaFoldDB" id="A0A8J2T7C3"/>